<protein>
    <submittedName>
        <fullName evidence="2">Kinesin-like protein KIF7 isoform X1</fullName>
    </submittedName>
</protein>
<name>A0AC58PK88_CAMBA</name>
<organism evidence="1 2">
    <name type="scientific">Camelus bactrianus</name>
    <name type="common">Bactrian camel</name>
    <dbReference type="NCBI Taxonomy" id="9837"/>
    <lineage>
        <taxon>Eukaryota</taxon>
        <taxon>Metazoa</taxon>
        <taxon>Chordata</taxon>
        <taxon>Craniata</taxon>
        <taxon>Vertebrata</taxon>
        <taxon>Euteleostomi</taxon>
        <taxon>Mammalia</taxon>
        <taxon>Eutheria</taxon>
        <taxon>Laurasiatheria</taxon>
        <taxon>Artiodactyla</taxon>
        <taxon>Tylopoda</taxon>
        <taxon>Camelidae</taxon>
        <taxon>Camelus</taxon>
    </lineage>
</organism>
<gene>
    <name evidence="2" type="primary">KIF7</name>
</gene>
<keyword evidence="1" id="KW-1185">Reference proteome</keyword>
<evidence type="ECO:0000313" key="2">
    <source>
        <dbReference type="RefSeq" id="XP_074210441.1"/>
    </source>
</evidence>
<dbReference type="RefSeq" id="XP_074210441.1">
    <property type="nucleotide sequence ID" value="XM_074354340.1"/>
</dbReference>
<accession>A0AC58PK88</accession>
<reference evidence="2" key="1">
    <citation type="submission" date="2025-08" db="UniProtKB">
        <authorList>
            <consortium name="RefSeq"/>
        </authorList>
    </citation>
    <scope>IDENTIFICATION</scope>
    <source>
        <tissue evidence="2">Blood</tissue>
    </source>
</reference>
<dbReference type="Proteomes" id="UP001732780">
    <property type="component" value="Chromosome 27"/>
</dbReference>
<evidence type="ECO:0000313" key="1">
    <source>
        <dbReference type="Proteomes" id="UP001732780"/>
    </source>
</evidence>
<sequence length="1352" mass="151769">MGLEAQRLPGAEEAPVRVALRVRPLLPKELLHGHQSCLRVEPGHGRVTLGRDRHFGFHVVLDEDAGQEAVYQACVQPLVEAFFEGFNATVFAYGQTGSGKTYTMGEASVASLHEDEQGIIPRAMAEAFKLIDENDLLDCLVHVSYLEVYKEEFRDLLEVGTASRDIQLREDDRGNVVLCGVKEVDVEGLDEVLSLLEMGNAARHTGSTHLNRLSSRSHTVFTVTLEQRGRAPSRLPRPAAGQLLISKFHFVDLAGSERVLKTGSTGERLKESIQINSSLLALGNVISALGDPQRRGSHIPYRDSKITRILKDSLGGNAKTVMIACVSPSSSDFDETLNTLNYASRAQNIRNRATVNWRPEAERAPEEAVAGARGPPRHRSETRIIHRGRRATGPAAAEAEAAARLGAECARYRARTDAAYSLLLELQAESGLPGAAARKVRDWLCAVEGERSALSSASGPDSGIESASAEEQATQGPSGRKVAKGQEDEGALQLLALQSQVARLEEENRDFLAALEDAMEQYKLQSDRLREQQEEMAELRLRLELVRPGLGAPGVLQGLPPGSYVPRPHTAPLGGTHNHVLGMVPPACLSGDEVGSENWREVANGREAGAKLPAEVDRLGSGSSVASEEEQEEEEEGEEEPPRRTLHLRRNGISKWSQRMGAHPGSLLNRKGPELCLEELGAAILGPRVVGESKAPARPRQAPAASEWRLAQAQQKIRELAINIRMKEELIGELVRTGKAAQALNRQHSQRIQELEQEAERVRAELSDGQRQLRELEGKEPQDACDRSQLQEFRKRVAAAQSQVQVLKEKKQATERLVSLSAQSEKRLQELERNVQLMRQQQGQLQRRLREETEQKRRLEMEMNKRQHRVKELELKHEQQQKILKIKTEEIAAFQRKRRSGSNGSVVSLEQQQKIEEQKKWLDQEMEKVLQQRRALEELGEELHKREAILAKKEALMQEKTGLESKRLRSSQALSEDIVRVSSRLEHLEKELSEKSGQLRQGSAQSQQQIRGEIDALRQEKDSLLKQRLEIDGKLRQGSLLSPEEERTLFQLDEAIEALDAAIEYKNEAITCRQRVLRASASLLSQCEMNLMAKLSYLSSSETRALLCKYFDKVVTLREEQHQQQIAFSELEMQLEEQQRLVYWLEVALERQRLEMDRQLTLQQKEHEQNIQLLLQQSRDHLGEGLADSKRQYEARIQVLEKELGRHMWINQELKQKLSGMNAAGQSRVTGGEKRTLCLENRPAPVSEDEPHPAPEPLWHPPFMEGAPRTREETRDLVHAPLPLTWKRSSLCSEEQGSAEELRQREATEPLVGRVLPVGEVGLPWNLGSLPKPRRDLRRTSPGMIDVRKNPL</sequence>
<proteinExistence type="predicted"/>